<comment type="subunit">
    <text evidence="8">Part of the 50S ribosomal subunit.</text>
</comment>
<dbReference type="InterPro" id="IPR008991">
    <property type="entry name" value="Translation_prot_SH3-like_sf"/>
</dbReference>
<dbReference type="Gene3D" id="2.30.30.30">
    <property type="match status" value="1"/>
</dbReference>
<dbReference type="GO" id="GO:0006412">
    <property type="term" value="P:translation"/>
    <property type="evidence" value="ECO:0007669"/>
    <property type="project" value="UniProtKB-UniRule"/>
</dbReference>
<keyword evidence="5 8" id="KW-0687">Ribonucleoprotein</keyword>
<dbReference type="Pfam" id="PF17136">
    <property type="entry name" value="ribosomal_L24"/>
    <property type="match status" value="1"/>
</dbReference>
<evidence type="ECO:0000259" key="10">
    <source>
        <dbReference type="SMART" id="SM00739"/>
    </source>
</evidence>
<keyword evidence="4 8" id="KW-0689">Ribosomal protein</keyword>
<feature type="domain" description="KOW" evidence="10">
    <location>
        <begin position="17"/>
        <end position="44"/>
    </location>
</feature>
<evidence type="ECO:0000256" key="2">
    <source>
        <dbReference type="ARBA" id="ARBA00022730"/>
    </source>
</evidence>
<sequence length="119" mass="13426">MGGKKAVAVPKYQKKFKIKKDDIVMVIAGKEKGKTGKVLRVIKKKDRVIVEKLNMVKRHLRPGPYSQEGGILEREAPIHISNVMLVCPKCSKPTRVGYKFLDDQSKVRYCKKCGEVIDG</sequence>
<gene>
    <name evidence="8" type="primary">rplX</name>
    <name evidence="11" type="ORF">SAMN05660836_02380</name>
</gene>
<evidence type="ECO:0000256" key="7">
    <source>
        <dbReference type="ARBA" id="ARBA00058688"/>
    </source>
</evidence>
<dbReference type="EMBL" id="FOUU01000010">
    <property type="protein sequence ID" value="SFN02548.1"/>
    <property type="molecule type" value="Genomic_DNA"/>
</dbReference>
<reference evidence="11 12" key="1">
    <citation type="submission" date="2016-10" db="EMBL/GenBank/DDBJ databases">
        <authorList>
            <person name="de Groot N.N."/>
        </authorList>
    </citation>
    <scope>NUCLEOTIDE SEQUENCE [LARGE SCALE GENOMIC DNA]</scope>
    <source>
        <strain evidence="11 12">DSM 9990</strain>
    </source>
</reference>
<dbReference type="HAMAP" id="MF_01326_B">
    <property type="entry name" value="Ribosomal_uL24_B"/>
    <property type="match status" value="1"/>
</dbReference>
<dbReference type="AlphaFoldDB" id="A0A1I4VML2"/>
<protein>
    <recommendedName>
        <fullName evidence="6 8">Large ribosomal subunit protein uL24</fullName>
    </recommendedName>
</protein>
<dbReference type="InterPro" id="IPR003256">
    <property type="entry name" value="Ribosomal_uL24"/>
</dbReference>
<keyword evidence="2 8" id="KW-0699">rRNA-binding</keyword>
<dbReference type="InterPro" id="IPR005825">
    <property type="entry name" value="Ribosomal_uL24_CS"/>
</dbReference>
<dbReference type="NCBIfam" id="TIGR01079">
    <property type="entry name" value="rplX_bact"/>
    <property type="match status" value="1"/>
</dbReference>
<evidence type="ECO:0000256" key="1">
    <source>
        <dbReference type="ARBA" id="ARBA00010618"/>
    </source>
</evidence>
<dbReference type="InterPro" id="IPR041988">
    <property type="entry name" value="Ribosomal_uL24_KOW"/>
</dbReference>
<evidence type="ECO:0000256" key="4">
    <source>
        <dbReference type="ARBA" id="ARBA00022980"/>
    </source>
</evidence>
<dbReference type="Pfam" id="PF00467">
    <property type="entry name" value="KOW"/>
    <property type="match status" value="1"/>
</dbReference>
<dbReference type="PROSITE" id="PS01108">
    <property type="entry name" value="RIBOSOMAL_L24"/>
    <property type="match status" value="1"/>
</dbReference>
<dbReference type="PANTHER" id="PTHR12903">
    <property type="entry name" value="MITOCHONDRIAL RIBOSOMAL PROTEIN L24"/>
    <property type="match status" value="1"/>
</dbReference>
<dbReference type="CDD" id="cd06089">
    <property type="entry name" value="KOW_RPL26"/>
    <property type="match status" value="1"/>
</dbReference>
<dbReference type="InterPro" id="IPR005824">
    <property type="entry name" value="KOW"/>
</dbReference>
<evidence type="ECO:0000256" key="6">
    <source>
        <dbReference type="ARBA" id="ARBA00035206"/>
    </source>
</evidence>
<evidence type="ECO:0000313" key="11">
    <source>
        <dbReference type="EMBL" id="SFN02548.1"/>
    </source>
</evidence>
<evidence type="ECO:0000313" key="12">
    <source>
        <dbReference type="Proteomes" id="UP000199611"/>
    </source>
</evidence>
<dbReference type="GO" id="GO:0003735">
    <property type="term" value="F:structural constituent of ribosome"/>
    <property type="evidence" value="ECO:0007669"/>
    <property type="project" value="InterPro"/>
</dbReference>
<dbReference type="OrthoDB" id="9807419at2"/>
<comment type="function">
    <text evidence="8">One of two assembly initiator proteins, it binds directly to the 5'-end of the 23S rRNA, where it nucleates assembly of the 50S subunit.</text>
</comment>
<dbReference type="InterPro" id="IPR014722">
    <property type="entry name" value="Rib_uL2_dom2"/>
</dbReference>
<keyword evidence="12" id="KW-1185">Reference proteome</keyword>
<accession>A0A1I4VML2</accession>
<dbReference type="SMART" id="SM00739">
    <property type="entry name" value="KOW"/>
    <property type="match status" value="1"/>
</dbReference>
<organism evidence="11 12">
    <name type="scientific">Thermodesulforhabdus norvegica</name>
    <dbReference type="NCBI Taxonomy" id="39841"/>
    <lineage>
        <taxon>Bacteria</taxon>
        <taxon>Pseudomonadati</taxon>
        <taxon>Thermodesulfobacteriota</taxon>
        <taxon>Syntrophobacteria</taxon>
        <taxon>Syntrophobacterales</taxon>
        <taxon>Thermodesulforhabdaceae</taxon>
        <taxon>Thermodesulforhabdus</taxon>
    </lineage>
</organism>
<comment type="similarity">
    <text evidence="1 8 9">Belongs to the universal ribosomal protein uL24 family.</text>
</comment>
<dbReference type="GO" id="GO:0005840">
    <property type="term" value="C:ribosome"/>
    <property type="evidence" value="ECO:0007669"/>
    <property type="project" value="UniProtKB-KW"/>
</dbReference>
<dbReference type="FunFam" id="2.30.30.30:FF:000004">
    <property type="entry name" value="50S ribosomal protein L24"/>
    <property type="match status" value="1"/>
</dbReference>
<evidence type="ECO:0000256" key="9">
    <source>
        <dbReference type="RuleBase" id="RU003477"/>
    </source>
</evidence>
<proteinExistence type="inferred from homology"/>
<dbReference type="GO" id="GO:1990904">
    <property type="term" value="C:ribonucleoprotein complex"/>
    <property type="evidence" value="ECO:0007669"/>
    <property type="project" value="UniProtKB-KW"/>
</dbReference>
<evidence type="ECO:0000256" key="3">
    <source>
        <dbReference type="ARBA" id="ARBA00022884"/>
    </source>
</evidence>
<dbReference type="RefSeq" id="WP_093396050.1">
    <property type="nucleotide sequence ID" value="NZ_FOUU01000010.1"/>
</dbReference>
<evidence type="ECO:0000256" key="5">
    <source>
        <dbReference type="ARBA" id="ARBA00023274"/>
    </source>
</evidence>
<comment type="function">
    <text evidence="7 8">One of the proteins that surrounds the polypeptide exit tunnel on the outside of the subunit.</text>
</comment>
<evidence type="ECO:0000256" key="8">
    <source>
        <dbReference type="HAMAP-Rule" id="MF_01326"/>
    </source>
</evidence>
<dbReference type="SUPFAM" id="SSF50104">
    <property type="entry name" value="Translation proteins SH3-like domain"/>
    <property type="match status" value="1"/>
</dbReference>
<dbReference type="Proteomes" id="UP000199611">
    <property type="component" value="Unassembled WGS sequence"/>
</dbReference>
<name>A0A1I4VML2_9BACT</name>
<dbReference type="GO" id="GO:0019843">
    <property type="term" value="F:rRNA binding"/>
    <property type="evidence" value="ECO:0007669"/>
    <property type="project" value="UniProtKB-UniRule"/>
</dbReference>
<keyword evidence="3 8" id="KW-0694">RNA-binding</keyword>
<dbReference type="STRING" id="39841.SAMN05660836_02380"/>
<dbReference type="InterPro" id="IPR057264">
    <property type="entry name" value="Ribosomal_uL24_C"/>
</dbReference>